<dbReference type="PANTHER" id="PTHR31723:SF4">
    <property type="entry name" value="PATHOGENESIS-RELATED FAMILY PROTEIN"/>
    <property type="match status" value="1"/>
</dbReference>
<dbReference type="InterPro" id="IPR032710">
    <property type="entry name" value="NTF2-like_dom_sf"/>
</dbReference>
<protein>
    <recommendedName>
        <fullName evidence="3">Pathogen-related protein</fullName>
    </recommendedName>
</protein>
<accession>A0A2H5QEN2</accession>
<keyword evidence="2" id="KW-1185">Reference proteome</keyword>
<dbReference type="Proteomes" id="UP000236630">
    <property type="component" value="Unassembled WGS sequence"/>
</dbReference>
<dbReference type="EMBL" id="BDQV01000318">
    <property type="protein sequence ID" value="GAY62695.1"/>
    <property type="molecule type" value="Genomic_DNA"/>
</dbReference>
<dbReference type="SUPFAM" id="SSF54427">
    <property type="entry name" value="NTF2-like"/>
    <property type="match status" value="1"/>
</dbReference>
<dbReference type="PANTHER" id="PTHR31723">
    <property type="entry name" value="PATHOGENESIS-RELATED FAMILY PROTEIN"/>
    <property type="match status" value="1"/>
</dbReference>
<dbReference type="AlphaFoldDB" id="A0A2H5QEN2"/>
<evidence type="ECO:0000313" key="1">
    <source>
        <dbReference type="EMBL" id="GAY62695.1"/>
    </source>
</evidence>
<evidence type="ECO:0008006" key="3">
    <source>
        <dbReference type="Google" id="ProtNLM"/>
    </source>
</evidence>
<comment type="caution">
    <text evidence="1">The sequence shown here is derived from an EMBL/GenBank/DDBJ whole genome shotgun (WGS) entry which is preliminary data.</text>
</comment>
<proteinExistence type="predicted"/>
<organism evidence="1 2">
    <name type="scientific">Citrus unshiu</name>
    <name type="common">Satsuma mandarin</name>
    <name type="synonym">Citrus nobilis var. unshiu</name>
    <dbReference type="NCBI Taxonomy" id="55188"/>
    <lineage>
        <taxon>Eukaryota</taxon>
        <taxon>Viridiplantae</taxon>
        <taxon>Streptophyta</taxon>
        <taxon>Embryophyta</taxon>
        <taxon>Tracheophyta</taxon>
        <taxon>Spermatophyta</taxon>
        <taxon>Magnoliopsida</taxon>
        <taxon>eudicotyledons</taxon>
        <taxon>Gunneridae</taxon>
        <taxon>Pentapetalae</taxon>
        <taxon>rosids</taxon>
        <taxon>malvids</taxon>
        <taxon>Sapindales</taxon>
        <taxon>Rutaceae</taxon>
        <taxon>Aurantioideae</taxon>
        <taxon>Citrus</taxon>
    </lineage>
</organism>
<name>A0A2H5QEN2_CITUN</name>
<feature type="non-terminal residue" evidence="1">
    <location>
        <position position="1"/>
    </location>
</feature>
<reference evidence="1 2" key="1">
    <citation type="journal article" date="2017" name="Front. Genet.">
        <title>Draft sequencing of the heterozygous diploid genome of Satsuma (Citrus unshiu Marc.) using a hybrid assembly approach.</title>
        <authorList>
            <person name="Shimizu T."/>
            <person name="Tanizawa Y."/>
            <person name="Mochizuki T."/>
            <person name="Nagasaki H."/>
            <person name="Yoshioka T."/>
            <person name="Toyoda A."/>
            <person name="Fujiyama A."/>
            <person name="Kaminuma E."/>
            <person name="Nakamura Y."/>
        </authorList>
    </citation>
    <scope>NUCLEOTIDE SEQUENCE [LARGE SCALE GENOMIC DNA]</scope>
    <source>
        <strain evidence="2">cv. Miyagawa wase</strain>
    </source>
</reference>
<gene>
    <name evidence="1" type="ORF">CUMW_219860</name>
</gene>
<dbReference type="Gene3D" id="3.10.450.50">
    <property type="match status" value="1"/>
</dbReference>
<dbReference type="InterPro" id="IPR053218">
    <property type="entry name" value="Pathogen-related_defense"/>
</dbReference>
<evidence type="ECO:0000313" key="2">
    <source>
        <dbReference type="Proteomes" id="UP000236630"/>
    </source>
</evidence>
<sequence length="298" mass="33689">EWPKGSIEETVQNAVKSWEMELSHKTSLNDFKTINPEKFKLIVNGTKALLNMSTAEAAEASMAAARDKYRSFLQDVAEQIQWRHGKPPTYDTVNQLFEEGRTKEWPKGSLEETVQNAIKSWEMELTHKTRLQDFKSINPDKFKLIVNGREGLSAEETLKAGSYNALLKNSLPEEFKFYKAEEESFESSHEAFRSAFPRGFAWEVLSVYSGPPLIAFKFRHWGFFEGPFKGHAPTGEKVEFCGLGTLKVDESLRAEDVEIYYDPAELFGGLLKGSSIEDSTAAQGCFHSIARTYAIANF</sequence>